<keyword evidence="2 4" id="KW-0413">Isomerase</keyword>
<dbReference type="RefSeq" id="WP_263721287.1">
    <property type="nucleotide sequence ID" value="NZ_JAOWLA010000006.1"/>
</dbReference>
<evidence type="ECO:0000256" key="2">
    <source>
        <dbReference type="ARBA" id="ARBA00023235"/>
    </source>
</evidence>
<evidence type="ECO:0000259" key="3">
    <source>
        <dbReference type="Pfam" id="PF01361"/>
    </source>
</evidence>
<keyword evidence="5" id="KW-1185">Reference proteome</keyword>
<proteinExistence type="inferred from homology"/>
<organism evidence="4 5">
    <name type="scientific">Albidovulum sediminicola</name>
    <dbReference type="NCBI Taxonomy" id="2984331"/>
    <lineage>
        <taxon>Bacteria</taxon>
        <taxon>Pseudomonadati</taxon>
        <taxon>Pseudomonadota</taxon>
        <taxon>Alphaproteobacteria</taxon>
        <taxon>Rhodobacterales</taxon>
        <taxon>Paracoccaceae</taxon>
        <taxon>Albidovulum</taxon>
    </lineage>
</organism>
<dbReference type="NCBIfam" id="NF002571">
    <property type="entry name" value="PRK02220.1"/>
    <property type="match status" value="1"/>
</dbReference>
<comment type="caution">
    <text evidence="4">The sequence shown here is derived from an EMBL/GenBank/DDBJ whole genome shotgun (WGS) entry which is preliminary data.</text>
</comment>
<reference evidence="4 5" key="1">
    <citation type="submission" date="2022-10" db="EMBL/GenBank/DDBJ databases">
        <title>Defluviimonas sp. nov., isolated from ocean surface water.</title>
        <authorList>
            <person name="He W."/>
            <person name="Wang L."/>
            <person name="Zhang D.-F."/>
        </authorList>
    </citation>
    <scope>NUCLEOTIDE SEQUENCE [LARGE SCALE GENOMIC DNA]</scope>
    <source>
        <strain evidence="4 5">WL0075</strain>
    </source>
</reference>
<accession>A0ABT2Z0V2</accession>
<dbReference type="Pfam" id="PF01361">
    <property type="entry name" value="Tautomerase"/>
    <property type="match status" value="1"/>
</dbReference>
<sequence>MPVIRIEMYEGRTVEQKRACAAAVTQALIETCGGNPQAVHVIFQDVAKHDWATGGRLAIDPKPE</sequence>
<dbReference type="InterPro" id="IPR004370">
    <property type="entry name" value="4-OT-like_dom"/>
</dbReference>
<dbReference type="Gene3D" id="3.30.429.10">
    <property type="entry name" value="Macrophage Migration Inhibitory Factor"/>
    <property type="match status" value="1"/>
</dbReference>
<dbReference type="PANTHER" id="PTHR35530:SF1">
    <property type="entry name" value="2-HYDROXYMUCONATE TAUTOMERASE"/>
    <property type="match status" value="1"/>
</dbReference>
<feature type="domain" description="4-oxalocrotonate tautomerase-like" evidence="3">
    <location>
        <begin position="2"/>
        <end position="56"/>
    </location>
</feature>
<dbReference type="SUPFAM" id="SSF55331">
    <property type="entry name" value="Tautomerase/MIF"/>
    <property type="match status" value="1"/>
</dbReference>
<name>A0ABT2Z0V2_9RHOB</name>
<dbReference type="EC" id="5.3.2.6" evidence="4"/>
<gene>
    <name evidence="4" type="ORF">OE647_08500</name>
</gene>
<evidence type="ECO:0000313" key="4">
    <source>
        <dbReference type="EMBL" id="MCV2864773.1"/>
    </source>
</evidence>
<dbReference type="PANTHER" id="PTHR35530">
    <property type="entry name" value="TAUTOMERASE-RELATED"/>
    <property type="match status" value="1"/>
</dbReference>
<dbReference type="Proteomes" id="UP001652503">
    <property type="component" value="Unassembled WGS sequence"/>
</dbReference>
<protein>
    <submittedName>
        <fullName evidence="4">4-oxalocrotonate tautomerase</fullName>
        <ecNumber evidence="4">5.3.2.6</ecNumber>
    </submittedName>
</protein>
<evidence type="ECO:0000313" key="5">
    <source>
        <dbReference type="Proteomes" id="UP001652503"/>
    </source>
</evidence>
<dbReference type="NCBIfam" id="NF001966">
    <property type="entry name" value="PRK00745.1"/>
    <property type="match status" value="1"/>
</dbReference>
<evidence type="ECO:0000256" key="1">
    <source>
        <dbReference type="ARBA" id="ARBA00006723"/>
    </source>
</evidence>
<dbReference type="GO" id="GO:0016853">
    <property type="term" value="F:isomerase activity"/>
    <property type="evidence" value="ECO:0007669"/>
    <property type="project" value="UniProtKB-KW"/>
</dbReference>
<dbReference type="InterPro" id="IPR014347">
    <property type="entry name" value="Tautomerase/MIF_sf"/>
</dbReference>
<dbReference type="EMBL" id="JAOWLA010000006">
    <property type="protein sequence ID" value="MCV2864773.1"/>
    <property type="molecule type" value="Genomic_DNA"/>
</dbReference>
<comment type="similarity">
    <text evidence="1">Belongs to the 4-oxalocrotonate tautomerase family.</text>
</comment>